<reference evidence="2 3" key="1">
    <citation type="submission" date="2019-06" db="EMBL/GenBank/DDBJ databases">
        <title>Sequencing the genomes of 1000 actinobacteria strains.</title>
        <authorList>
            <person name="Klenk H.-P."/>
        </authorList>
    </citation>
    <scope>NUCLEOTIDE SEQUENCE [LARGE SCALE GENOMIC DNA]</scope>
    <source>
        <strain evidence="2 3">DSM 45671</strain>
    </source>
</reference>
<keyword evidence="2" id="KW-0808">Transferase</keyword>
<dbReference type="InterPro" id="IPR029044">
    <property type="entry name" value="Nucleotide-diphossugar_trans"/>
</dbReference>
<organism evidence="2 3">
    <name type="scientific">Pseudonocardia hierapolitana</name>
    <dbReference type="NCBI Taxonomy" id="1128676"/>
    <lineage>
        <taxon>Bacteria</taxon>
        <taxon>Bacillati</taxon>
        <taxon>Actinomycetota</taxon>
        <taxon>Actinomycetes</taxon>
        <taxon>Pseudonocardiales</taxon>
        <taxon>Pseudonocardiaceae</taxon>
        <taxon>Pseudonocardia</taxon>
    </lineage>
</organism>
<keyword evidence="3" id="KW-1185">Reference proteome</keyword>
<gene>
    <name evidence="2" type="ORF">FHX44_114900</name>
</gene>
<dbReference type="Pfam" id="PF00535">
    <property type="entry name" value="Glycos_transf_2"/>
    <property type="match status" value="1"/>
</dbReference>
<protein>
    <submittedName>
        <fullName evidence="2">Glycosyl transferase family 2</fullName>
    </submittedName>
</protein>
<dbReference type="Gene3D" id="3.90.550.10">
    <property type="entry name" value="Spore Coat Polysaccharide Biosynthesis Protein SpsA, Chain A"/>
    <property type="match status" value="1"/>
</dbReference>
<dbReference type="PANTHER" id="PTHR43685:SF2">
    <property type="entry name" value="GLYCOSYLTRANSFERASE 2-LIKE DOMAIN-CONTAINING PROTEIN"/>
    <property type="match status" value="1"/>
</dbReference>
<dbReference type="AlphaFoldDB" id="A0A561SVT2"/>
<dbReference type="InterPro" id="IPR001173">
    <property type="entry name" value="Glyco_trans_2-like"/>
</dbReference>
<dbReference type="OrthoDB" id="3177103at2"/>
<dbReference type="RefSeq" id="WP_147257891.1">
    <property type="nucleotide sequence ID" value="NZ_VIWU01000001.1"/>
</dbReference>
<comment type="caution">
    <text evidence="2">The sequence shown here is derived from an EMBL/GenBank/DDBJ whole genome shotgun (WGS) entry which is preliminary data.</text>
</comment>
<accession>A0A561SVT2</accession>
<name>A0A561SVT2_9PSEU</name>
<dbReference type="EMBL" id="VIWU01000001">
    <property type="protein sequence ID" value="TWF78974.1"/>
    <property type="molecule type" value="Genomic_DNA"/>
</dbReference>
<dbReference type="GO" id="GO:0016740">
    <property type="term" value="F:transferase activity"/>
    <property type="evidence" value="ECO:0007669"/>
    <property type="project" value="UniProtKB-KW"/>
</dbReference>
<dbReference type="PANTHER" id="PTHR43685">
    <property type="entry name" value="GLYCOSYLTRANSFERASE"/>
    <property type="match status" value="1"/>
</dbReference>
<proteinExistence type="predicted"/>
<dbReference type="Proteomes" id="UP000321261">
    <property type="component" value="Unassembled WGS sequence"/>
</dbReference>
<feature type="domain" description="Glycosyltransferase 2-like" evidence="1">
    <location>
        <begin position="11"/>
        <end position="170"/>
    </location>
</feature>
<evidence type="ECO:0000313" key="2">
    <source>
        <dbReference type="EMBL" id="TWF78974.1"/>
    </source>
</evidence>
<evidence type="ECO:0000313" key="3">
    <source>
        <dbReference type="Proteomes" id="UP000321261"/>
    </source>
</evidence>
<sequence>MVDERRAPAFSVLCSAYQCEAYLAETIDSVVAQTLPDWELIVVDNGPSDEIADIVRRYTGDPRVRLVRQENGGLIGGIATAVEASSGRYLVPLDSDDMLAPRFCERMAEVLDARPEIDVLSCDARVFREGEDHDGSFLRTRFGLEHRITLADMIGEHDVIPYFAAFRRAAWTAAGGYAAGTELVEDIALYLRLIVAGYDVRVLPERLTRYRLRGDSTSRHPSSVEAFEAACQRVYTAAAEESGDAATLALLDRRLRGFRYEQGLRRARWAFVNGDVAGARAAARAAFAARRTPRSTAVLVGVTVAPGALRVIRPLKQRLTRRVSQVLARAAALRERGLIGER</sequence>
<evidence type="ECO:0000259" key="1">
    <source>
        <dbReference type="Pfam" id="PF00535"/>
    </source>
</evidence>
<dbReference type="CDD" id="cd00761">
    <property type="entry name" value="Glyco_tranf_GTA_type"/>
    <property type="match status" value="1"/>
</dbReference>
<dbReference type="InterPro" id="IPR050834">
    <property type="entry name" value="Glycosyltransf_2"/>
</dbReference>
<dbReference type="SUPFAM" id="SSF53448">
    <property type="entry name" value="Nucleotide-diphospho-sugar transferases"/>
    <property type="match status" value="1"/>
</dbReference>